<evidence type="ECO:0000313" key="2">
    <source>
        <dbReference type="EMBL" id="GFQ99347.1"/>
    </source>
</evidence>
<gene>
    <name evidence="2" type="ORF">TNCT_733691</name>
</gene>
<dbReference type="Proteomes" id="UP000887116">
    <property type="component" value="Unassembled WGS sequence"/>
</dbReference>
<evidence type="ECO:0000256" key="1">
    <source>
        <dbReference type="SAM" id="MobiDB-lite"/>
    </source>
</evidence>
<feature type="region of interest" description="Disordered" evidence="1">
    <location>
        <begin position="185"/>
        <end position="330"/>
    </location>
</feature>
<proteinExistence type="predicted"/>
<feature type="compositionally biased region" description="Low complexity" evidence="1">
    <location>
        <begin position="497"/>
        <end position="520"/>
    </location>
</feature>
<keyword evidence="3" id="KW-1185">Reference proteome</keyword>
<feature type="compositionally biased region" description="Basic and acidic residues" evidence="1">
    <location>
        <begin position="422"/>
        <end position="451"/>
    </location>
</feature>
<feature type="compositionally biased region" description="Basic and acidic residues" evidence="1">
    <location>
        <begin position="206"/>
        <end position="232"/>
    </location>
</feature>
<feature type="region of interest" description="Disordered" evidence="1">
    <location>
        <begin position="476"/>
        <end position="536"/>
    </location>
</feature>
<feature type="compositionally biased region" description="Basic and acidic residues" evidence="1">
    <location>
        <begin position="476"/>
        <end position="490"/>
    </location>
</feature>
<comment type="caution">
    <text evidence="2">The sequence shown here is derived from an EMBL/GenBank/DDBJ whole genome shotgun (WGS) entry which is preliminary data.</text>
</comment>
<feature type="region of interest" description="Disordered" evidence="1">
    <location>
        <begin position="659"/>
        <end position="697"/>
    </location>
</feature>
<sequence>MQESIDKELLKKYNITGCYVRLTRYDTKENKTKEQENVSVSVHGKQSIDNNAEALNDRNGEDGHRLQENVAILNPFEEEEREKKPCKDLSQTYFYLGHNYCVDQFKNYLTQNKYRARILAKLNADLTPELRYSNAETNWQYQVNKDLVRMILRTSMSGCNLQLACYSEVVTKAIEDAENQISMEKTSGEVSGIKSTTSFPGSQNRIIHEKNRYQTRTRPERDGNEKKPRERAPFSLNKGLAKSVIFRRLNGDRRKTQNSSVKSSTNENTFRLKDNSKGKRNSVKSSEHEDNFRLNDNSFQLNDNRKETRSSLKSSVAEDNVQLKDSQQNRLTKNQTKGKFLRQHSVSKKNILRSKKSAPNLRTPCDSNGNEHINNKINQSCASSFRYPRVSSNKNIHAVDKKSIQKTNGRHKYLSPISSTFTRKEAKKKEDIVEKEKVERKYSVKPCEDNNKNSSQSCIKLLFSCNTSGKDSEIPETHFDSRLDNDKNEATGENDLDSSLSEKSSESSSEESSNLTSISKEIQRSRRNQENSGRIFDKTKPQSYVLYYVDDLVMRIAPIDLKDGYAENKNTKLKRKQATRIPSNISQSNRKKLQKHENGIQKSPCVNADELNSLNERITQNSDEIIPSSEKGITDTSCSSTYGKETVDKHETILSSSKKNLNNRKNFGKKETGIRSDISDNIEKPKKKNERKKEKRKIPCVNAAELKGQNKKIKRARDETILYSKKGVTDIIYSSTDDKKTEDNGETFEEPEKEKRRIPCVDEGKFSDQNEKINRISDKIISYSEKEITGSNYLTADDKETVDNNETLLTTPSLNKIKNFGKEQTGLWSDISENIERLEETENGKTRNPCVDGAELNGQNKKIKRARNETILYSKRGVTDIIYSSTDDKKTEDNGETFQEPEKEKRRIPCVDDGKFSDQNEKINRISDKIISYSEKEITGSNYLTADDKETVDNNETLLTTPRLNKIKNFGKEQTGIRSDISENIERLEETEKGKTRNSCVDAGKFNVQNEKIKRASYERIPYSGNRVSVIVYASKNNKETVDKNSASLPSSSFTNFGNEETGIRSDISDNIERFSEPIKEKRRNPCVDADELSGCNKKIKQTSNETIPYSANKVKVIIYASKNNNETADNKRALLSTDILENIERFEEPEKEKRRIPCVDADELSDRNKKIKLNNDEKIPFSFKGITDMTYLAKCDEISEDYDGTLSFFSSQNLKYLKTYGNRTRMRFDTSQDIVNRFSDLEKDKQRSPFANAEELNKLNKRINQDSDEKITLSNEEITDISCLARNDEHTVDYDKTLLYSNPDWNILAIDGKEGTRDLSDFSENNFEDREKDKERNLYLDAVELNDLNKKTRRDSDEAVSYSNEGIKDFVHSALDDEETADNDETLLSSKNNSNIIIIDEKEGTQIQSDISDNNEQFEVPQEDKSRNPCLEADELQNYSKKIRRDSDDTIPFSCDWDHDYCLARKDVEKKMDNDEKLLAGPSQKKSILILNYSKCACILRISQQKTSQM</sequence>
<evidence type="ECO:0000313" key="3">
    <source>
        <dbReference type="Proteomes" id="UP000887116"/>
    </source>
</evidence>
<feature type="compositionally biased region" description="Polar residues" evidence="1">
    <location>
        <begin position="257"/>
        <end position="269"/>
    </location>
</feature>
<name>A0A8X6IR46_TRICU</name>
<organism evidence="2 3">
    <name type="scientific">Trichonephila clavata</name>
    <name type="common">Joro spider</name>
    <name type="synonym">Nephila clavata</name>
    <dbReference type="NCBI Taxonomy" id="2740835"/>
    <lineage>
        <taxon>Eukaryota</taxon>
        <taxon>Metazoa</taxon>
        <taxon>Ecdysozoa</taxon>
        <taxon>Arthropoda</taxon>
        <taxon>Chelicerata</taxon>
        <taxon>Arachnida</taxon>
        <taxon>Araneae</taxon>
        <taxon>Araneomorphae</taxon>
        <taxon>Entelegynae</taxon>
        <taxon>Araneoidea</taxon>
        <taxon>Nephilidae</taxon>
        <taxon>Trichonephila</taxon>
    </lineage>
</organism>
<feature type="region of interest" description="Disordered" evidence="1">
    <location>
        <begin position="421"/>
        <end position="454"/>
    </location>
</feature>
<protein>
    <submittedName>
        <fullName evidence="2">Uncharacterized protein</fullName>
    </submittedName>
</protein>
<dbReference type="EMBL" id="BMAO01024990">
    <property type="protein sequence ID" value="GFQ99347.1"/>
    <property type="molecule type" value="Genomic_DNA"/>
</dbReference>
<reference evidence="2" key="1">
    <citation type="submission" date="2020-07" db="EMBL/GenBank/DDBJ databases">
        <title>Multicomponent nature underlies the extraordinary mechanical properties of spider dragline silk.</title>
        <authorList>
            <person name="Kono N."/>
            <person name="Nakamura H."/>
            <person name="Mori M."/>
            <person name="Yoshida Y."/>
            <person name="Ohtoshi R."/>
            <person name="Malay A.D."/>
            <person name="Moran D.A.P."/>
            <person name="Tomita M."/>
            <person name="Numata K."/>
            <person name="Arakawa K."/>
        </authorList>
    </citation>
    <scope>NUCLEOTIDE SEQUENCE</scope>
</reference>
<feature type="compositionally biased region" description="Basic residues" evidence="1">
    <location>
        <begin position="685"/>
        <end position="697"/>
    </location>
</feature>
<feature type="compositionally biased region" description="Basic and acidic residues" evidence="1">
    <location>
        <begin position="521"/>
        <end position="536"/>
    </location>
</feature>
<feature type="region of interest" description="Disordered" evidence="1">
    <location>
        <begin position="736"/>
        <end position="756"/>
    </location>
</feature>
<feature type="compositionally biased region" description="Polar residues" evidence="1">
    <location>
        <begin position="185"/>
        <end position="205"/>
    </location>
</feature>
<dbReference type="OrthoDB" id="10634840at2759"/>
<feature type="compositionally biased region" description="Basic and acidic residues" evidence="1">
    <location>
        <begin position="668"/>
        <end position="684"/>
    </location>
</feature>
<feature type="region of interest" description="Disordered" evidence="1">
    <location>
        <begin position="31"/>
        <end position="63"/>
    </location>
</feature>
<feature type="region of interest" description="Disordered" evidence="1">
    <location>
        <begin position="886"/>
        <end position="905"/>
    </location>
</feature>
<accession>A0A8X6IR46</accession>